<accession>A0A0B6YV77</accession>
<organism evidence="3">
    <name type="scientific">Arion vulgaris</name>
    <dbReference type="NCBI Taxonomy" id="1028688"/>
    <lineage>
        <taxon>Eukaryota</taxon>
        <taxon>Metazoa</taxon>
        <taxon>Spiralia</taxon>
        <taxon>Lophotrochozoa</taxon>
        <taxon>Mollusca</taxon>
        <taxon>Gastropoda</taxon>
        <taxon>Heterobranchia</taxon>
        <taxon>Euthyneura</taxon>
        <taxon>Panpulmonata</taxon>
        <taxon>Eupulmonata</taxon>
        <taxon>Stylommatophora</taxon>
        <taxon>Helicina</taxon>
        <taxon>Arionoidea</taxon>
        <taxon>Arionidae</taxon>
        <taxon>Arion</taxon>
    </lineage>
</organism>
<name>A0A0B6YV77_9EUPU</name>
<feature type="compositionally biased region" description="Low complexity" evidence="2">
    <location>
        <begin position="287"/>
        <end position="299"/>
    </location>
</feature>
<feature type="region of interest" description="Disordered" evidence="2">
    <location>
        <begin position="218"/>
        <end position="310"/>
    </location>
</feature>
<feature type="non-terminal residue" evidence="3">
    <location>
        <position position="1"/>
    </location>
</feature>
<protein>
    <submittedName>
        <fullName evidence="3">Uncharacterized protein</fullName>
    </submittedName>
</protein>
<reference evidence="3" key="1">
    <citation type="submission" date="2014-12" db="EMBL/GenBank/DDBJ databases">
        <title>Insight into the proteome of Arion vulgaris.</title>
        <authorList>
            <person name="Aradska J."/>
            <person name="Bulat T."/>
            <person name="Smidak R."/>
            <person name="Sarate P."/>
            <person name="Gangsoo J."/>
            <person name="Sialana F."/>
            <person name="Bilban M."/>
            <person name="Lubec G."/>
        </authorList>
    </citation>
    <scope>NUCLEOTIDE SEQUENCE</scope>
    <source>
        <tissue evidence="3">Skin</tissue>
    </source>
</reference>
<proteinExistence type="predicted"/>
<evidence type="ECO:0000256" key="1">
    <source>
        <dbReference type="SAM" id="Coils"/>
    </source>
</evidence>
<evidence type="ECO:0000256" key="2">
    <source>
        <dbReference type="SAM" id="MobiDB-lite"/>
    </source>
</evidence>
<dbReference type="AlphaFoldDB" id="A0A0B6YV77"/>
<feature type="coiled-coil region" evidence="1">
    <location>
        <begin position="99"/>
        <end position="133"/>
    </location>
</feature>
<feature type="compositionally biased region" description="Polar residues" evidence="2">
    <location>
        <begin position="251"/>
        <end position="285"/>
    </location>
</feature>
<sequence>IDSLLNPEKNAELRRTMGDRQADSGAIVHSLKQKILKLEMQLRDKESGFLKLQADLKSTKVEEMRVQLETMYAELIRLQMSKDSGTDKSKSGSNSTAKVKALNETVIRLSRSNEQLQAENKSLKEDLHKALQDSEVKIDTKKEYEDMNRAELLLVISNIEKRVDQTDEDRISLFSQESSRKLQGKMELRGSVEDRLQQLDQRETELLDEVAKLKTIARRSREDKKKTDEIASLPPTPRRKQSKQIDDDNVSRTFNTKQLSPVSARQPSPVSARQSSSVNVRQSPPVSARQISRQASSSSHVNKTDKRFHA</sequence>
<dbReference type="EMBL" id="HACG01013263">
    <property type="protein sequence ID" value="CEK60128.1"/>
    <property type="molecule type" value="Transcribed_RNA"/>
</dbReference>
<evidence type="ECO:0000313" key="3">
    <source>
        <dbReference type="EMBL" id="CEK60128.1"/>
    </source>
</evidence>
<feature type="compositionally biased region" description="Basic and acidic residues" evidence="2">
    <location>
        <begin position="219"/>
        <end position="229"/>
    </location>
</feature>
<keyword evidence="1" id="KW-0175">Coiled coil</keyword>
<feature type="non-terminal residue" evidence="3">
    <location>
        <position position="310"/>
    </location>
</feature>
<gene>
    <name evidence="3" type="primary">ORF38491</name>
</gene>